<keyword evidence="6" id="KW-1185">Reference proteome</keyword>
<dbReference type="PIRSF" id="PIRSF000239">
    <property type="entry name" value="AHPC"/>
    <property type="match status" value="1"/>
</dbReference>
<feature type="active site" description="Cysteine sulfenic acid (-SOH) intermediate; for peroxidase activity" evidence="3">
    <location>
        <position position="51"/>
    </location>
</feature>
<dbReference type="AlphaFoldDB" id="A0A498L7N2"/>
<dbReference type="SUPFAM" id="SSF52833">
    <property type="entry name" value="Thioredoxin-like"/>
    <property type="match status" value="1"/>
</dbReference>
<sequence length="161" mass="18486">MLSTGTQAPDFTLPGIESAHDDDIHLYELSERLVETPVLLNFYLFDFHPACTDNLCNIHDLSWFTVDESISVFAISTDRIFSHREFGQQQHLDFPLLSDSDGTVAESYDVLYDEFRDHKRIAKRAVFVIDTDQVIQYAWSTDDPSDQPDWEPVQEAVNTLV</sequence>
<keyword evidence="2" id="KW-0676">Redox-active center</keyword>
<evidence type="ECO:0000256" key="2">
    <source>
        <dbReference type="ARBA" id="ARBA00023284"/>
    </source>
</evidence>
<dbReference type="OrthoDB" id="165617at2157"/>
<dbReference type="Proteomes" id="UP000289691">
    <property type="component" value="Unassembled WGS sequence"/>
</dbReference>
<dbReference type="InterPro" id="IPR024706">
    <property type="entry name" value="Peroxiredoxin_AhpC-typ"/>
</dbReference>
<dbReference type="InterPro" id="IPR013766">
    <property type="entry name" value="Thioredoxin_domain"/>
</dbReference>
<dbReference type="PANTHER" id="PTHR43110">
    <property type="entry name" value="THIOL PEROXIDASE"/>
    <property type="match status" value="1"/>
</dbReference>
<name>A0A498L7N2_9EURY</name>
<dbReference type="PROSITE" id="PS51352">
    <property type="entry name" value="THIOREDOXIN_2"/>
    <property type="match status" value="1"/>
</dbReference>
<evidence type="ECO:0000259" key="4">
    <source>
        <dbReference type="PROSITE" id="PS51352"/>
    </source>
</evidence>
<dbReference type="RefSeq" id="WP_129067030.1">
    <property type="nucleotide sequence ID" value="NZ_RDFA01000001.1"/>
</dbReference>
<organism evidence="5 6">
    <name type="scientific">Halorientalis pallida</name>
    <dbReference type="NCBI Taxonomy" id="2479928"/>
    <lineage>
        <taxon>Archaea</taxon>
        <taxon>Methanobacteriati</taxon>
        <taxon>Methanobacteriota</taxon>
        <taxon>Stenosarchaea group</taxon>
        <taxon>Halobacteria</taxon>
        <taxon>Halobacteriales</taxon>
        <taxon>Haloarculaceae</taxon>
        <taxon>Halorientalis</taxon>
    </lineage>
</organism>
<dbReference type="Gene3D" id="3.40.30.10">
    <property type="entry name" value="Glutaredoxin"/>
    <property type="match status" value="1"/>
</dbReference>
<dbReference type="InterPro" id="IPR050455">
    <property type="entry name" value="Tpx_Peroxidase_subfamily"/>
</dbReference>
<evidence type="ECO:0000256" key="1">
    <source>
        <dbReference type="ARBA" id="ARBA00023002"/>
    </source>
</evidence>
<feature type="domain" description="Thioredoxin" evidence="4">
    <location>
        <begin position="2"/>
        <end position="161"/>
    </location>
</feature>
<dbReference type="PANTHER" id="PTHR43110:SF1">
    <property type="entry name" value="THIOL PEROXIDASE"/>
    <property type="match status" value="1"/>
</dbReference>
<protein>
    <submittedName>
        <fullName evidence="5">Redoxin domain-containing protein</fullName>
    </submittedName>
</protein>
<comment type="caution">
    <text evidence="5">The sequence shown here is derived from an EMBL/GenBank/DDBJ whole genome shotgun (WGS) entry which is preliminary data.</text>
</comment>
<reference evidence="5 6" key="1">
    <citation type="submission" date="2019-01" db="EMBL/GenBank/DDBJ databases">
        <title>Halorientalis sp. F13-25 a new haloarchaeum isolated from hypersaline water.</title>
        <authorList>
            <person name="Ana D.-V."/>
            <person name="Cristina S.-P."/>
            <person name="Antonio V."/>
        </authorList>
    </citation>
    <scope>NUCLEOTIDE SEQUENCE [LARGE SCALE GENOMIC DNA]</scope>
    <source>
        <strain evidence="5 6">F13-25</strain>
    </source>
</reference>
<dbReference type="EMBL" id="RDFA01000001">
    <property type="protein sequence ID" value="RXK51163.1"/>
    <property type="molecule type" value="Genomic_DNA"/>
</dbReference>
<gene>
    <name evidence="5" type="ORF">EAF64_00515</name>
</gene>
<evidence type="ECO:0000313" key="5">
    <source>
        <dbReference type="EMBL" id="RXK51163.1"/>
    </source>
</evidence>
<dbReference type="InterPro" id="IPR000866">
    <property type="entry name" value="AhpC/TSA"/>
</dbReference>
<accession>A0A498L7N2</accession>
<dbReference type="InterPro" id="IPR036249">
    <property type="entry name" value="Thioredoxin-like_sf"/>
</dbReference>
<evidence type="ECO:0000256" key="3">
    <source>
        <dbReference type="PIRSR" id="PIRSR000239-1"/>
    </source>
</evidence>
<keyword evidence="1" id="KW-0560">Oxidoreductase</keyword>
<dbReference type="GO" id="GO:0016491">
    <property type="term" value="F:oxidoreductase activity"/>
    <property type="evidence" value="ECO:0007669"/>
    <property type="project" value="UniProtKB-KW"/>
</dbReference>
<dbReference type="GO" id="GO:0016209">
    <property type="term" value="F:antioxidant activity"/>
    <property type="evidence" value="ECO:0007669"/>
    <property type="project" value="InterPro"/>
</dbReference>
<evidence type="ECO:0000313" key="6">
    <source>
        <dbReference type="Proteomes" id="UP000289691"/>
    </source>
</evidence>
<proteinExistence type="predicted"/>
<dbReference type="Pfam" id="PF00578">
    <property type="entry name" value="AhpC-TSA"/>
    <property type="match status" value="1"/>
</dbReference>